<evidence type="ECO:0000256" key="5">
    <source>
        <dbReference type="ARBA" id="ARBA00022692"/>
    </source>
</evidence>
<evidence type="ECO:0000256" key="4">
    <source>
        <dbReference type="ARBA" id="ARBA00019076"/>
    </source>
</evidence>
<dbReference type="EMBL" id="CP014060">
    <property type="protein sequence ID" value="AMG36210.1"/>
    <property type="molecule type" value="Genomic_DNA"/>
</dbReference>
<dbReference type="UniPathway" id="UPA00895"/>
<dbReference type="GeneID" id="92898044"/>
<evidence type="ECO:0000256" key="1">
    <source>
        <dbReference type="ARBA" id="ARBA00003475"/>
    </source>
</evidence>
<comment type="subcellular location">
    <subcellularLocation>
        <location evidence="2">Membrane</location>
        <topology evidence="2">Single-pass membrane protein</topology>
    </subcellularLocation>
</comment>
<comment type="pathway">
    <text evidence="3">One-carbon metabolism; methylamine degradation.</text>
</comment>
<proteinExistence type="predicted"/>
<comment type="function">
    <text evidence="1">May be specifically involved in the processing, transport, and/or maturation of the MADH beta-subunit.</text>
</comment>
<dbReference type="NCBIfam" id="TIGR02661">
    <property type="entry name" value="MauD"/>
    <property type="match status" value="1"/>
</dbReference>
<keyword evidence="6" id="KW-1133">Transmembrane helix</keyword>
<dbReference type="InterPro" id="IPR036249">
    <property type="entry name" value="Thioredoxin-like_sf"/>
</dbReference>
<gene>
    <name evidence="8" type="primary">mauD</name>
    <name evidence="8" type="ORF">AL504_09295</name>
</gene>
<evidence type="ECO:0000256" key="3">
    <source>
        <dbReference type="ARBA" id="ARBA00004856"/>
    </source>
</evidence>
<dbReference type="Proteomes" id="UP000060602">
    <property type="component" value="Chromosome"/>
</dbReference>
<evidence type="ECO:0000313" key="9">
    <source>
        <dbReference type="Proteomes" id="UP000060602"/>
    </source>
</evidence>
<keyword evidence="7" id="KW-0472">Membrane</keyword>
<dbReference type="AlphaFoldDB" id="A0A0X8NXP2"/>
<evidence type="ECO:0000256" key="6">
    <source>
        <dbReference type="ARBA" id="ARBA00022989"/>
    </source>
</evidence>
<dbReference type="GO" id="GO:0016020">
    <property type="term" value="C:membrane"/>
    <property type="evidence" value="ECO:0007669"/>
    <property type="project" value="UniProtKB-SubCell"/>
</dbReference>
<dbReference type="InterPro" id="IPR013766">
    <property type="entry name" value="Thioredoxin_domain"/>
</dbReference>
<dbReference type="Gene3D" id="3.40.30.10">
    <property type="entry name" value="Glutaredoxin"/>
    <property type="match status" value="1"/>
</dbReference>
<dbReference type="InterPro" id="IPR013478">
    <property type="entry name" value="MeN_DH_accessory"/>
</dbReference>
<keyword evidence="5" id="KW-0812">Transmembrane</keyword>
<protein>
    <recommendedName>
        <fullName evidence="4">Methylamine utilization protein MauD</fullName>
    </recommendedName>
</protein>
<accession>A0A0X8NXP2</accession>
<organism evidence="8 9">
    <name type="scientific">Alcaligenes xylosoxydans xylosoxydans</name>
    <name type="common">Achromobacter xylosoxidans</name>
    <dbReference type="NCBI Taxonomy" id="85698"/>
    <lineage>
        <taxon>Bacteria</taxon>
        <taxon>Pseudomonadati</taxon>
        <taxon>Pseudomonadota</taxon>
        <taxon>Betaproteobacteria</taxon>
        <taxon>Burkholderiales</taxon>
        <taxon>Alcaligenaceae</taxon>
        <taxon>Achromobacter</taxon>
    </lineage>
</organism>
<dbReference type="PROSITE" id="PS51352">
    <property type="entry name" value="THIOREDOXIN_2"/>
    <property type="match status" value="1"/>
</dbReference>
<evidence type="ECO:0000256" key="2">
    <source>
        <dbReference type="ARBA" id="ARBA00004167"/>
    </source>
</evidence>
<dbReference type="SUPFAM" id="SSF52833">
    <property type="entry name" value="Thioredoxin-like"/>
    <property type="match status" value="1"/>
</dbReference>
<reference evidence="9" key="1">
    <citation type="submission" date="2015-12" db="EMBL/GenBank/DDBJ databases">
        <title>FDA dAtabase for Regulatory Grade micrObial Sequences (FDA-ARGOS): Supporting development and validation of Infectious Disease Dx tests.</title>
        <authorList>
            <person name="Case J."/>
            <person name="Tallon L."/>
            <person name="Sadzewicz L."/>
            <person name="Sengamalay N."/>
            <person name="Ott S."/>
            <person name="Godinez A."/>
            <person name="Nagaraj S."/>
            <person name="Nadendla S."/>
            <person name="Sichtig H."/>
        </authorList>
    </citation>
    <scope>NUCLEOTIDE SEQUENCE [LARGE SCALE GENOMIC DNA]</scope>
    <source>
        <strain evidence="9">FDAARGOS_147</strain>
    </source>
</reference>
<evidence type="ECO:0000256" key="7">
    <source>
        <dbReference type="ARBA" id="ARBA00023136"/>
    </source>
</evidence>
<dbReference type="InterPro" id="IPR012336">
    <property type="entry name" value="Thioredoxin-like_fold"/>
</dbReference>
<name>A0A0X8NXP2_ALCXX</name>
<sequence>MEALIISNFLLWGVVLCLMLVILALSRQIGVLYERVAPMGALTMDKGPAVGEAAPRFELADLLGRRLTIGERGQHSQLLFFLSPTCPVCKKLLPILKSVAGTESAWLRIVLASDGEMPEHLAFYRQAGLERFPYLLSTELGMKFQISKLPYAVLIDESGVIRAKGLINSREQLESLFTAKELGVASVQEFLAGGALEETRISRKENGNALVG</sequence>
<dbReference type="Pfam" id="PF13098">
    <property type="entry name" value="Thioredoxin_2"/>
    <property type="match status" value="1"/>
</dbReference>
<evidence type="ECO:0000313" key="8">
    <source>
        <dbReference type="EMBL" id="AMG36210.1"/>
    </source>
</evidence>
<dbReference type="GO" id="GO:0030416">
    <property type="term" value="P:methylamine metabolic process"/>
    <property type="evidence" value="ECO:0007669"/>
    <property type="project" value="InterPro"/>
</dbReference>
<dbReference type="RefSeq" id="WP_006393932.1">
    <property type="nucleotide sequence ID" value="NZ_CP014060.2"/>
</dbReference>